<organism evidence="1 2">
    <name type="scientific">Kipferlia bialata</name>
    <dbReference type="NCBI Taxonomy" id="797122"/>
    <lineage>
        <taxon>Eukaryota</taxon>
        <taxon>Metamonada</taxon>
        <taxon>Carpediemonas-like organisms</taxon>
        <taxon>Kipferlia</taxon>
    </lineage>
</organism>
<feature type="non-terminal residue" evidence="1">
    <location>
        <position position="87"/>
    </location>
</feature>
<evidence type="ECO:0000313" key="2">
    <source>
        <dbReference type="Proteomes" id="UP000265618"/>
    </source>
</evidence>
<dbReference type="AlphaFoldDB" id="A0A9K3DA02"/>
<proteinExistence type="predicted"/>
<name>A0A9K3DA02_9EUKA</name>
<gene>
    <name evidence="1" type="ORF">KIPB_014996</name>
</gene>
<sequence>GRERTLSPILTGYQAPYPHPSKVCTISAEVWHPILEQVDRVVSSVAAQRERERKREGRRDKDRCVLHLLSLVATTLHVSDEAVLTLK</sequence>
<protein>
    <submittedName>
        <fullName evidence="1">Uncharacterized protein</fullName>
    </submittedName>
</protein>
<reference evidence="1 2" key="1">
    <citation type="journal article" date="2018" name="PLoS ONE">
        <title>The draft genome of Kipferlia bialata reveals reductive genome evolution in fornicate parasites.</title>
        <authorList>
            <person name="Tanifuji G."/>
            <person name="Takabayashi S."/>
            <person name="Kume K."/>
            <person name="Takagi M."/>
            <person name="Nakayama T."/>
            <person name="Kamikawa R."/>
            <person name="Inagaki Y."/>
            <person name="Hashimoto T."/>
        </authorList>
    </citation>
    <scope>NUCLEOTIDE SEQUENCE [LARGE SCALE GENOMIC DNA]</scope>
    <source>
        <strain evidence="1">NY0173</strain>
    </source>
</reference>
<dbReference type="EMBL" id="BDIP01008085">
    <property type="protein sequence ID" value="GIQ91651.1"/>
    <property type="molecule type" value="Genomic_DNA"/>
</dbReference>
<accession>A0A9K3DA02</accession>
<comment type="caution">
    <text evidence="1">The sequence shown here is derived from an EMBL/GenBank/DDBJ whole genome shotgun (WGS) entry which is preliminary data.</text>
</comment>
<dbReference type="Proteomes" id="UP000265618">
    <property type="component" value="Unassembled WGS sequence"/>
</dbReference>
<keyword evidence="2" id="KW-1185">Reference proteome</keyword>
<feature type="non-terminal residue" evidence="1">
    <location>
        <position position="1"/>
    </location>
</feature>
<evidence type="ECO:0000313" key="1">
    <source>
        <dbReference type="EMBL" id="GIQ91651.1"/>
    </source>
</evidence>